<evidence type="ECO:0000256" key="6">
    <source>
        <dbReference type="RuleBase" id="RU361277"/>
    </source>
</evidence>
<comment type="cofactor">
    <cofactor evidence="1 6">
        <name>Zn(2+)</name>
        <dbReference type="ChEBI" id="CHEBI:29105"/>
    </cofactor>
</comment>
<accession>A0A9D4NR11</accession>
<keyword evidence="3 6" id="KW-0862">Zinc</keyword>
<name>A0A9D4NR11_DERFA</name>
<dbReference type="InterPro" id="IPR036291">
    <property type="entry name" value="NAD(P)-bd_dom_sf"/>
</dbReference>
<dbReference type="InterPro" id="IPR013154">
    <property type="entry name" value="ADH-like_N"/>
</dbReference>
<dbReference type="GO" id="GO:0008270">
    <property type="term" value="F:zinc ion binding"/>
    <property type="evidence" value="ECO:0007669"/>
    <property type="project" value="InterPro"/>
</dbReference>
<evidence type="ECO:0000313" key="8">
    <source>
        <dbReference type="EMBL" id="KAH7636327.1"/>
    </source>
</evidence>
<evidence type="ECO:0000256" key="1">
    <source>
        <dbReference type="ARBA" id="ARBA00001947"/>
    </source>
</evidence>
<keyword evidence="5" id="KW-0520">NAD</keyword>
<gene>
    <name evidence="8" type="ORF">HUG17_10297</name>
</gene>
<dbReference type="Pfam" id="PF00107">
    <property type="entry name" value="ADH_zinc_N"/>
    <property type="match status" value="1"/>
</dbReference>
<dbReference type="Proteomes" id="UP000828236">
    <property type="component" value="Unassembled WGS sequence"/>
</dbReference>
<dbReference type="PANTHER" id="PTHR43880">
    <property type="entry name" value="ALCOHOL DEHYDROGENASE"/>
    <property type="match status" value="1"/>
</dbReference>
<comment type="similarity">
    <text evidence="6">Belongs to the zinc-containing alcohol dehydrogenase family.</text>
</comment>
<evidence type="ECO:0000259" key="7">
    <source>
        <dbReference type="SMART" id="SM00829"/>
    </source>
</evidence>
<organism evidence="8">
    <name type="scientific">Dermatophagoides farinae</name>
    <name type="common">American house dust mite</name>
    <dbReference type="NCBI Taxonomy" id="6954"/>
    <lineage>
        <taxon>Eukaryota</taxon>
        <taxon>Metazoa</taxon>
        <taxon>Ecdysozoa</taxon>
        <taxon>Arthropoda</taxon>
        <taxon>Chelicerata</taxon>
        <taxon>Arachnida</taxon>
        <taxon>Acari</taxon>
        <taxon>Acariformes</taxon>
        <taxon>Sarcoptiformes</taxon>
        <taxon>Astigmata</taxon>
        <taxon>Psoroptidia</taxon>
        <taxon>Analgoidea</taxon>
        <taxon>Pyroglyphidae</taxon>
        <taxon>Dermatophagoidinae</taxon>
        <taxon>Dermatophagoides</taxon>
    </lineage>
</organism>
<proteinExistence type="inferred from homology"/>
<dbReference type="Gene3D" id="3.40.50.720">
    <property type="entry name" value="NAD(P)-binding Rossmann-like Domain"/>
    <property type="match status" value="1"/>
</dbReference>
<dbReference type="SMART" id="SM00829">
    <property type="entry name" value="PKS_ER"/>
    <property type="match status" value="1"/>
</dbReference>
<reference evidence="8" key="1">
    <citation type="submission" date="2020-06" db="EMBL/GenBank/DDBJ databases">
        <authorList>
            <person name="Ji K."/>
            <person name="Li J."/>
        </authorList>
    </citation>
    <scope>NUCLEOTIDE SEQUENCE</scope>
    <source>
        <strain evidence="8">JKM2019</strain>
        <tissue evidence="8">Whole body</tissue>
    </source>
</reference>
<dbReference type="EMBL" id="SDOV01000010">
    <property type="protein sequence ID" value="KAH7636327.1"/>
    <property type="molecule type" value="Genomic_DNA"/>
</dbReference>
<dbReference type="InterPro" id="IPR020843">
    <property type="entry name" value="ER"/>
</dbReference>
<dbReference type="GO" id="GO:0046294">
    <property type="term" value="P:formaldehyde catabolic process"/>
    <property type="evidence" value="ECO:0007669"/>
    <property type="project" value="TreeGrafter"/>
</dbReference>
<dbReference type="AlphaFoldDB" id="A0A9D4NR11"/>
<dbReference type="FunFam" id="3.40.50.720:FF:000003">
    <property type="entry name" value="S-(hydroxymethyl)glutathione dehydrogenase"/>
    <property type="match status" value="1"/>
</dbReference>
<dbReference type="SUPFAM" id="SSF51735">
    <property type="entry name" value="NAD(P)-binding Rossmann-fold domains"/>
    <property type="match status" value="1"/>
</dbReference>
<feature type="domain" description="Enoyl reductase (ER)" evidence="7">
    <location>
        <begin position="20"/>
        <end position="376"/>
    </location>
</feature>
<dbReference type="InterPro" id="IPR013149">
    <property type="entry name" value="ADH-like_C"/>
</dbReference>
<dbReference type="SUPFAM" id="SSF50129">
    <property type="entry name" value="GroES-like"/>
    <property type="match status" value="2"/>
</dbReference>
<dbReference type="Gene3D" id="3.90.180.10">
    <property type="entry name" value="Medium-chain alcohol dehydrogenases, catalytic domain"/>
    <property type="match status" value="1"/>
</dbReference>
<dbReference type="GO" id="GO:0051903">
    <property type="term" value="F:S-(hydroxymethyl)glutathione dehydrogenase [NAD(P)+] activity"/>
    <property type="evidence" value="ECO:0007669"/>
    <property type="project" value="TreeGrafter"/>
</dbReference>
<keyword evidence="2 6" id="KW-0479">Metal-binding</keyword>
<protein>
    <submittedName>
        <fullName evidence="8">Dnaj-like protein</fullName>
    </submittedName>
</protein>
<dbReference type="InterPro" id="IPR002328">
    <property type="entry name" value="ADH_Zn_CS"/>
</dbReference>
<sequence>MSPKTPQPIKCRAAVLYKEGDPLVIEDVIVPAPDVNQVRVKMVSVGICATDAHFVWGTAKMESWGHKLPSVLGHEGTGIVESIGSNVHDFQAGDVVLMSIIPQCNECVLCQNPNTNICMKNLLPDMGSRVSKKLAKSGQALYGIMGLGTFSDYITVNRDQLFKMTNKVNIENSAIISCAVATGFFSAVNLAKVLPESTAAVWGIGSIGLNVLQGCKYSKAKNIIAIDITPSKKDIAIEFGATEFVNPKQLNGGQTLEQYLLEKYGGVDYAFDCFGSQIIIDQALKSLSVTGTFVLIGVPPDDTNIVYPCNQLMTGRTITGGFVGGKKSEQAYSELVEMYERKQIKIDQMITDKIPLTKINEGFDNLRSGKVIRSLVTFTGTKMN</sequence>
<evidence type="ECO:0000256" key="2">
    <source>
        <dbReference type="ARBA" id="ARBA00022723"/>
    </source>
</evidence>
<dbReference type="GO" id="GO:0005829">
    <property type="term" value="C:cytosol"/>
    <property type="evidence" value="ECO:0007669"/>
    <property type="project" value="TreeGrafter"/>
</dbReference>
<dbReference type="PROSITE" id="PS00059">
    <property type="entry name" value="ADH_ZINC"/>
    <property type="match status" value="1"/>
</dbReference>
<evidence type="ECO:0000256" key="5">
    <source>
        <dbReference type="ARBA" id="ARBA00023027"/>
    </source>
</evidence>
<dbReference type="InterPro" id="IPR011032">
    <property type="entry name" value="GroES-like_sf"/>
</dbReference>
<comment type="caution">
    <text evidence="8">The sequence shown here is derived from an EMBL/GenBank/DDBJ whole genome shotgun (WGS) entry which is preliminary data.</text>
</comment>
<dbReference type="PANTHER" id="PTHR43880:SF12">
    <property type="entry name" value="ALCOHOL DEHYDROGENASE CLASS-3"/>
    <property type="match status" value="1"/>
</dbReference>
<keyword evidence="4" id="KW-0560">Oxidoreductase</keyword>
<evidence type="ECO:0000256" key="4">
    <source>
        <dbReference type="ARBA" id="ARBA00023002"/>
    </source>
</evidence>
<reference evidence="8" key="2">
    <citation type="journal article" date="2021" name="World Allergy Organ. J.">
        <title>Chromosome-level assembly of Dermatophagoides farinae genome and transcriptome reveals two novel allergens Der f 37 and Der f 39.</title>
        <authorList>
            <person name="Chen J."/>
            <person name="Cai Z."/>
            <person name="Fan D."/>
            <person name="Hu J."/>
            <person name="Hou Y."/>
            <person name="He Y."/>
            <person name="Zhang Z."/>
            <person name="Zhao Z."/>
            <person name="Gao P."/>
            <person name="Hu W."/>
            <person name="Sun J."/>
            <person name="Li J."/>
            <person name="Ji K."/>
        </authorList>
    </citation>
    <scope>NUCLEOTIDE SEQUENCE</scope>
    <source>
        <strain evidence="8">JKM2019</strain>
    </source>
</reference>
<dbReference type="Pfam" id="PF08240">
    <property type="entry name" value="ADH_N"/>
    <property type="match status" value="1"/>
</dbReference>
<evidence type="ECO:0000256" key="3">
    <source>
        <dbReference type="ARBA" id="ARBA00022833"/>
    </source>
</evidence>
<dbReference type="OrthoDB" id="6505840at2759"/>